<evidence type="ECO:0000313" key="1">
    <source>
        <dbReference type="EMBL" id="CAJ2660214.1"/>
    </source>
</evidence>
<accession>A0ACB0KSQ1</accession>
<name>A0ACB0KSQ1_TRIPR</name>
<organism evidence="1 2">
    <name type="scientific">Trifolium pratense</name>
    <name type="common">Red clover</name>
    <dbReference type="NCBI Taxonomy" id="57577"/>
    <lineage>
        <taxon>Eukaryota</taxon>
        <taxon>Viridiplantae</taxon>
        <taxon>Streptophyta</taxon>
        <taxon>Embryophyta</taxon>
        <taxon>Tracheophyta</taxon>
        <taxon>Spermatophyta</taxon>
        <taxon>Magnoliopsida</taxon>
        <taxon>eudicotyledons</taxon>
        <taxon>Gunneridae</taxon>
        <taxon>Pentapetalae</taxon>
        <taxon>rosids</taxon>
        <taxon>fabids</taxon>
        <taxon>Fabales</taxon>
        <taxon>Fabaceae</taxon>
        <taxon>Papilionoideae</taxon>
        <taxon>50 kb inversion clade</taxon>
        <taxon>NPAAA clade</taxon>
        <taxon>Hologalegina</taxon>
        <taxon>IRL clade</taxon>
        <taxon>Trifolieae</taxon>
        <taxon>Trifolium</taxon>
    </lineage>
</organism>
<reference evidence="1" key="1">
    <citation type="submission" date="2023-10" db="EMBL/GenBank/DDBJ databases">
        <authorList>
            <person name="Rodriguez Cubillos JULIANA M."/>
            <person name="De Vega J."/>
        </authorList>
    </citation>
    <scope>NUCLEOTIDE SEQUENCE</scope>
</reference>
<comment type="caution">
    <text evidence="1">The sequence shown here is derived from an EMBL/GenBank/DDBJ whole genome shotgun (WGS) entry which is preliminary data.</text>
</comment>
<gene>
    <name evidence="1" type="ORF">MILVUS5_LOCUS26215</name>
</gene>
<dbReference type="Proteomes" id="UP001177021">
    <property type="component" value="Unassembled WGS sequence"/>
</dbReference>
<protein>
    <submittedName>
        <fullName evidence="1">Uncharacterized protein</fullName>
    </submittedName>
</protein>
<keyword evidence="2" id="KW-1185">Reference proteome</keyword>
<proteinExistence type="predicted"/>
<evidence type="ECO:0000313" key="2">
    <source>
        <dbReference type="Proteomes" id="UP001177021"/>
    </source>
</evidence>
<dbReference type="EMBL" id="CASHSV030000311">
    <property type="protein sequence ID" value="CAJ2660214.1"/>
    <property type="molecule type" value="Genomic_DNA"/>
</dbReference>
<sequence length="325" mass="37156">MESTNSPITTIHPDIIQSQILTRLDGTTLTSAASTTSHLHNLCTQNHLWQKITTTTWPSLNDTLTKSLISTFPNSHRSIFSDSFPSIHYSSASTPPDDSSSPSPLKELISAVDLYYKGKPVFSKVLKTETHKGWFLCSPLWIEILEPNEIIQTQIKFDQNDVVEWLENNLSLSWIIISPTRKRSVNLSSRLPVTVKRHWLTDELEVLYAVVMGLVQCTVKVTCCGKSGGEMHVREVSLSMEDMYGRHLIGRDSLGILQEVMENGERKKVDVEKMKSGFEEFCLMKREKIERKLKREKVIDMVIMVIAIFIFAFMFRFVRLWVSSK</sequence>